<dbReference type="AlphaFoldDB" id="A0A224YLP6"/>
<reference evidence="1" key="1">
    <citation type="journal article" date="2017" name="Parasit. Vectors">
        <title>Sialotranscriptomics of Rhipicephalus zambeziensis reveals intricate expression profiles of secretory proteins and suggests tight temporal transcriptional regulation during blood-feeding.</title>
        <authorList>
            <person name="de Castro M.H."/>
            <person name="de Klerk D."/>
            <person name="Pienaar R."/>
            <person name="Rees D.J.G."/>
            <person name="Mans B.J."/>
        </authorList>
    </citation>
    <scope>NUCLEOTIDE SEQUENCE</scope>
    <source>
        <tissue evidence="1">Salivary glands</tissue>
    </source>
</reference>
<accession>A0A224YLP6</accession>
<protein>
    <submittedName>
        <fullName evidence="1">Lipocalin</fullName>
    </submittedName>
</protein>
<dbReference type="EMBL" id="GFPF01004325">
    <property type="protein sequence ID" value="MAA15471.1"/>
    <property type="molecule type" value="Transcribed_RNA"/>
</dbReference>
<sequence>MTLHVVMTTSSAVYSVPGGATAQCITAITTAKDDEAHQVTETVYYKQRGSTTWEAFTQTFQFHHEAGHYDRMNNTELSEQDGILWCAQLEVGWGEKKVLGVSVKHFSWFRLRKVIRERRQRHTNKTRQISP</sequence>
<organism evidence="1">
    <name type="scientific">Rhipicephalus zambeziensis</name>
    <dbReference type="NCBI Taxonomy" id="60191"/>
    <lineage>
        <taxon>Eukaryota</taxon>
        <taxon>Metazoa</taxon>
        <taxon>Ecdysozoa</taxon>
        <taxon>Arthropoda</taxon>
        <taxon>Chelicerata</taxon>
        <taxon>Arachnida</taxon>
        <taxon>Acari</taxon>
        <taxon>Parasitiformes</taxon>
        <taxon>Ixodida</taxon>
        <taxon>Ixodoidea</taxon>
        <taxon>Ixodidae</taxon>
        <taxon>Rhipicephalinae</taxon>
        <taxon>Rhipicephalus</taxon>
        <taxon>Rhipicephalus</taxon>
    </lineage>
</organism>
<proteinExistence type="predicted"/>
<name>A0A224YLP6_9ACAR</name>
<evidence type="ECO:0000313" key="1">
    <source>
        <dbReference type="EMBL" id="MAA15471.1"/>
    </source>
</evidence>